<reference evidence="2 3" key="1">
    <citation type="submission" date="2013-02" db="EMBL/GenBank/DDBJ databases">
        <title>Draft Genome Sequence of Streptomyces afghaniensis, Which Produces Compounds of the Julimycin B-Complex.</title>
        <authorList>
            <person name="Gruening B.A."/>
            <person name="Praeg A."/>
            <person name="Erxleben A."/>
            <person name="Guenther S."/>
            <person name="Fiedler H.-P."/>
            <person name="Goodfellow M."/>
            <person name="Mueller M."/>
        </authorList>
    </citation>
    <scope>NUCLEOTIDE SEQUENCE [LARGE SCALE GENOMIC DNA]</scope>
    <source>
        <strain evidence="2 3">772</strain>
    </source>
</reference>
<dbReference type="Proteomes" id="UP000015001">
    <property type="component" value="Unassembled WGS sequence"/>
</dbReference>
<keyword evidence="3" id="KW-1185">Reference proteome</keyword>
<evidence type="ECO:0000256" key="1">
    <source>
        <dbReference type="SAM" id="MobiDB-lite"/>
    </source>
</evidence>
<dbReference type="EMBL" id="AOPY01001581">
    <property type="protein sequence ID" value="EPJ36137.1"/>
    <property type="molecule type" value="Genomic_DNA"/>
</dbReference>
<evidence type="ECO:0000313" key="2">
    <source>
        <dbReference type="EMBL" id="EPJ36137.1"/>
    </source>
</evidence>
<protein>
    <submittedName>
        <fullName evidence="2">Uncharacterized protein</fullName>
    </submittedName>
</protein>
<organism evidence="2 3">
    <name type="scientific">Streptomyces afghaniensis 772</name>
    <dbReference type="NCBI Taxonomy" id="1283301"/>
    <lineage>
        <taxon>Bacteria</taxon>
        <taxon>Bacillati</taxon>
        <taxon>Actinomycetota</taxon>
        <taxon>Actinomycetes</taxon>
        <taxon>Kitasatosporales</taxon>
        <taxon>Streptomycetaceae</taxon>
        <taxon>Streptomyces</taxon>
    </lineage>
</organism>
<feature type="region of interest" description="Disordered" evidence="1">
    <location>
        <begin position="1"/>
        <end position="32"/>
    </location>
</feature>
<accession>S4MRG5</accession>
<proteinExistence type="predicted"/>
<gene>
    <name evidence="2" type="ORF">STAFG_6817</name>
</gene>
<dbReference type="AlphaFoldDB" id="S4MRG5"/>
<dbReference type="HOGENOM" id="CLU_2939605_0_0_11"/>
<name>S4MRG5_9ACTN</name>
<feature type="compositionally biased region" description="Basic and acidic residues" evidence="1">
    <location>
        <begin position="1"/>
        <end position="18"/>
    </location>
</feature>
<comment type="caution">
    <text evidence="2">The sequence shown here is derived from an EMBL/GenBank/DDBJ whole genome shotgun (WGS) entry which is preliminary data.</text>
</comment>
<evidence type="ECO:0000313" key="3">
    <source>
        <dbReference type="Proteomes" id="UP000015001"/>
    </source>
</evidence>
<sequence length="60" mass="6709">MLQRREYDHVADFVDPPRRGQPGKRITVESGDPGVIGLQFTVMTHTVDGIPDDPHGNLRN</sequence>